<keyword evidence="4" id="KW-1185">Reference proteome</keyword>
<dbReference type="RefSeq" id="WP_073294769.1">
    <property type="nucleotide sequence ID" value="NZ_FQUF01000003.1"/>
</dbReference>
<evidence type="ECO:0000256" key="1">
    <source>
        <dbReference type="ARBA" id="ARBA00023125"/>
    </source>
</evidence>
<dbReference type="PANTHER" id="PTHR46558:SF4">
    <property type="entry name" value="DNA-BIDING PHAGE PROTEIN"/>
    <property type="match status" value="1"/>
</dbReference>
<dbReference type="Pfam" id="PF01381">
    <property type="entry name" value="HTH_3"/>
    <property type="match status" value="1"/>
</dbReference>
<sequence>MKKISELRAQHGNLTQRELADSLNVTQASISRWEQNQLSIGGENLIKLAKFFKVTTDELLGIEDEDSKS</sequence>
<dbReference type="InterPro" id="IPR010982">
    <property type="entry name" value="Lambda_DNA-bd_dom_sf"/>
</dbReference>
<accession>A0A1M4SGT3</accession>
<dbReference type="EMBL" id="FQUF01000003">
    <property type="protein sequence ID" value="SHE31406.1"/>
    <property type="molecule type" value="Genomic_DNA"/>
</dbReference>
<feature type="domain" description="HTH cro/C1-type" evidence="2">
    <location>
        <begin position="4"/>
        <end position="59"/>
    </location>
</feature>
<gene>
    <name evidence="3" type="ORF">SAMN02745249_00175</name>
</gene>
<evidence type="ECO:0000259" key="2">
    <source>
        <dbReference type="PROSITE" id="PS50943"/>
    </source>
</evidence>
<dbReference type="InterPro" id="IPR001387">
    <property type="entry name" value="Cro/C1-type_HTH"/>
</dbReference>
<name>A0A1M4SGT3_9LACT</name>
<dbReference type="Gene3D" id="1.10.260.40">
    <property type="entry name" value="lambda repressor-like DNA-binding domains"/>
    <property type="match status" value="1"/>
</dbReference>
<dbReference type="AlphaFoldDB" id="A0A1M4SGT3"/>
<dbReference type="SMART" id="SM00530">
    <property type="entry name" value="HTH_XRE"/>
    <property type="match status" value="1"/>
</dbReference>
<proteinExistence type="predicted"/>
<dbReference type="CDD" id="cd00093">
    <property type="entry name" value="HTH_XRE"/>
    <property type="match status" value="1"/>
</dbReference>
<dbReference type="SUPFAM" id="SSF47413">
    <property type="entry name" value="lambda repressor-like DNA-binding domains"/>
    <property type="match status" value="1"/>
</dbReference>
<reference evidence="3 4" key="1">
    <citation type="submission" date="2016-11" db="EMBL/GenBank/DDBJ databases">
        <authorList>
            <person name="Jaros S."/>
            <person name="Januszkiewicz K."/>
            <person name="Wedrychowicz H."/>
        </authorList>
    </citation>
    <scope>NUCLEOTIDE SEQUENCE [LARGE SCALE GENOMIC DNA]</scope>
    <source>
        <strain evidence="3 4">DSM 15692</strain>
    </source>
</reference>
<dbReference type="OrthoDB" id="9805856at2"/>
<evidence type="ECO:0000313" key="4">
    <source>
        <dbReference type="Proteomes" id="UP000184128"/>
    </source>
</evidence>
<keyword evidence="1 3" id="KW-0238">DNA-binding</keyword>
<dbReference type="STRING" id="1121025.SAMN02745249_00175"/>
<dbReference type="GO" id="GO:0003677">
    <property type="term" value="F:DNA binding"/>
    <property type="evidence" value="ECO:0007669"/>
    <property type="project" value="UniProtKB-KW"/>
</dbReference>
<dbReference type="PROSITE" id="PS50943">
    <property type="entry name" value="HTH_CROC1"/>
    <property type="match status" value="1"/>
</dbReference>
<dbReference type="Proteomes" id="UP000184128">
    <property type="component" value="Unassembled WGS sequence"/>
</dbReference>
<organism evidence="3 4">
    <name type="scientific">Atopostipes suicloacalis DSM 15692</name>
    <dbReference type="NCBI Taxonomy" id="1121025"/>
    <lineage>
        <taxon>Bacteria</taxon>
        <taxon>Bacillati</taxon>
        <taxon>Bacillota</taxon>
        <taxon>Bacilli</taxon>
        <taxon>Lactobacillales</taxon>
        <taxon>Carnobacteriaceae</taxon>
        <taxon>Atopostipes</taxon>
    </lineage>
</organism>
<protein>
    <submittedName>
        <fullName evidence="3">DNA-binding transcriptional regulator, XRE-family HTH domain</fullName>
    </submittedName>
</protein>
<evidence type="ECO:0000313" key="3">
    <source>
        <dbReference type="EMBL" id="SHE31406.1"/>
    </source>
</evidence>
<dbReference type="PANTHER" id="PTHR46558">
    <property type="entry name" value="TRACRIPTIONAL REGULATORY PROTEIN-RELATED-RELATED"/>
    <property type="match status" value="1"/>
</dbReference>